<protein>
    <submittedName>
        <fullName evidence="8">Flagellar biosynthesis protein FlhA</fullName>
    </submittedName>
</protein>
<keyword evidence="3" id="KW-1003">Cell membrane</keyword>
<dbReference type="Proteomes" id="UP000064029">
    <property type="component" value="Unassembled WGS sequence"/>
</dbReference>
<dbReference type="Gene3D" id="1.10.8.540">
    <property type="entry name" value="FHIPEP family, domain 3"/>
    <property type="match status" value="1"/>
</dbReference>
<dbReference type="PANTHER" id="PTHR30161:SF1">
    <property type="entry name" value="FLAGELLAR BIOSYNTHESIS PROTEIN FLHA-RELATED"/>
    <property type="match status" value="1"/>
</dbReference>
<dbReference type="Pfam" id="PF00771">
    <property type="entry name" value="FHIPEP"/>
    <property type="match status" value="1"/>
</dbReference>
<feature type="transmembrane region" description="Helical" evidence="7">
    <location>
        <begin position="109"/>
        <end position="128"/>
    </location>
</feature>
<dbReference type="PANTHER" id="PTHR30161">
    <property type="entry name" value="FLAGELLAR EXPORT PROTEIN, MEMBRANE FLHA SUBUNIT-RELATED"/>
    <property type="match status" value="1"/>
</dbReference>
<dbReference type="EMBL" id="LOXM01000073">
    <property type="protein sequence ID" value="KVG71116.1"/>
    <property type="molecule type" value="Genomic_DNA"/>
</dbReference>
<proteinExistence type="inferred from homology"/>
<keyword evidence="8" id="KW-0969">Cilium</keyword>
<dbReference type="InterPro" id="IPR042194">
    <property type="entry name" value="FHIPEP_1"/>
</dbReference>
<evidence type="ECO:0000313" key="8">
    <source>
        <dbReference type="EMBL" id="KVG71116.1"/>
    </source>
</evidence>
<dbReference type="InterPro" id="IPR042193">
    <property type="entry name" value="FHIPEP_3"/>
</dbReference>
<comment type="subcellular location">
    <subcellularLocation>
        <location evidence="1">Cell membrane</location>
        <topology evidence="1">Multi-pass membrane protein</topology>
    </subcellularLocation>
</comment>
<keyword evidence="4 7" id="KW-0812">Transmembrane</keyword>
<feature type="transmembrane region" description="Helical" evidence="7">
    <location>
        <begin position="38"/>
        <end position="57"/>
    </location>
</feature>
<dbReference type="InterPro" id="IPR001712">
    <property type="entry name" value="T3SS_FHIPEP"/>
</dbReference>
<dbReference type="GO" id="GO:0009306">
    <property type="term" value="P:protein secretion"/>
    <property type="evidence" value="ECO:0007669"/>
    <property type="project" value="InterPro"/>
</dbReference>
<organism evidence="8 9">
    <name type="scientific">Burkholderia ubonensis</name>
    <dbReference type="NCBI Taxonomy" id="101571"/>
    <lineage>
        <taxon>Bacteria</taxon>
        <taxon>Pseudomonadati</taxon>
        <taxon>Pseudomonadota</taxon>
        <taxon>Betaproteobacteria</taxon>
        <taxon>Burkholderiales</taxon>
        <taxon>Burkholderiaceae</taxon>
        <taxon>Burkholderia</taxon>
        <taxon>Burkholderia cepacia complex</taxon>
    </lineage>
</organism>
<sequence>MNSLRTSFSRQSDLALVFGVLGILLVLFSPIPAAALDLLIILNFALGMTILLLTFYVEKPVEFSTFPSLLLIATLFRLSLNIAATRLILSHGEAGKVIGAVGSYVVQGNFVIGLVVFFILIVVQYVVVTNGAQRVSEVAARFALDAMPGQQMSIDADLNMGLIDQDEAKRRRKALEREAGFYGSMDGASKFVKGDAIAGIVILLIDILGGWSVGVAQLNMSWMEALQTFTLLTIGDGIVTQVPALIISVATGIIVTRSASDTQLSAEVLKQLIRYPKIQMLVLCALTGLLALPGMPKWPILGLVLLCGIAFFLARRRAKSFSDEVIAEGENQPHTVVPEPVSGPVVLELSAELEAAWTPTAEIVGNRTSALRAQVATDLGFLIPVVSIRTNPALTGASYQILFHGSRFGTATLHPARKLAITGANSSQTLVGIPTKDPAFGLPAVWVEPADELVAKANNCTLVDPLTVTITHINELVRSNAMMLLGRAETMRLLEGVRQRQPGLIEELVPTVLAASDVQKVLQNLLSESVSIENIDLIIEVLADEGRQQKDTLLLTEAVRQRLGFAICERLMGDGRVLSVMTIDPQLELSMSQSLRSGEPSSVALLDHKSGERFLTRLMSSTEAVMRQNAMPVLLCGPELRRHIKSFTRRMVPRLSVISVSEIPHSVELKAVSLITI</sequence>
<feature type="transmembrane region" description="Helical" evidence="7">
    <location>
        <begin position="196"/>
        <end position="218"/>
    </location>
</feature>
<evidence type="ECO:0000256" key="4">
    <source>
        <dbReference type="ARBA" id="ARBA00022692"/>
    </source>
</evidence>
<evidence type="ECO:0000256" key="3">
    <source>
        <dbReference type="ARBA" id="ARBA00022475"/>
    </source>
</evidence>
<dbReference type="Gene3D" id="3.40.30.60">
    <property type="entry name" value="FHIPEP family, domain 1"/>
    <property type="match status" value="1"/>
</dbReference>
<comment type="caution">
    <text evidence="8">The sequence shown here is derived from an EMBL/GenBank/DDBJ whole genome shotgun (WGS) entry which is preliminary data.</text>
</comment>
<dbReference type="Gene3D" id="3.40.50.12790">
    <property type="entry name" value="FHIPEP family, domain 4"/>
    <property type="match status" value="1"/>
</dbReference>
<dbReference type="GO" id="GO:0044780">
    <property type="term" value="P:bacterial-type flagellum assembly"/>
    <property type="evidence" value="ECO:0007669"/>
    <property type="project" value="TreeGrafter"/>
</dbReference>
<evidence type="ECO:0000256" key="7">
    <source>
        <dbReference type="SAM" id="Phobius"/>
    </source>
</evidence>
<feature type="transmembrane region" description="Helical" evidence="7">
    <location>
        <begin position="12"/>
        <end position="32"/>
    </location>
</feature>
<dbReference type="PIRSF" id="PIRSF005419">
    <property type="entry name" value="FlhA"/>
    <property type="match status" value="1"/>
</dbReference>
<accession>A0A124RCK0</accession>
<reference evidence="8 9" key="1">
    <citation type="submission" date="2015-11" db="EMBL/GenBank/DDBJ databases">
        <title>Expanding the genomic diversity of Burkholderia species for the development of highly accurate diagnostics.</title>
        <authorList>
            <person name="Sahl J."/>
            <person name="Keim P."/>
            <person name="Wagner D."/>
        </authorList>
    </citation>
    <scope>NUCLEOTIDE SEQUENCE [LARGE SCALE GENOMIC DNA]</scope>
    <source>
        <strain evidence="8 9">MSMB2036</strain>
    </source>
</reference>
<keyword evidence="5 7" id="KW-1133">Transmembrane helix</keyword>
<keyword evidence="6 7" id="KW-0472">Membrane</keyword>
<evidence type="ECO:0000256" key="2">
    <source>
        <dbReference type="ARBA" id="ARBA00008835"/>
    </source>
</evidence>
<keyword evidence="8" id="KW-0966">Cell projection</keyword>
<dbReference type="GO" id="GO:0005886">
    <property type="term" value="C:plasma membrane"/>
    <property type="evidence" value="ECO:0007669"/>
    <property type="project" value="UniProtKB-SubCell"/>
</dbReference>
<feature type="transmembrane region" description="Helical" evidence="7">
    <location>
        <begin position="238"/>
        <end position="260"/>
    </location>
</feature>
<keyword evidence="8" id="KW-0282">Flagellum</keyword>
<evidence type="ECO:0000313" key="9">
    <source>
        <dbReference type="Proteomes" id="UP000064029"/>
    </source>
</evidence>
<dbReference type="RefSeq" id="WP_059750477.1">
    <property type="nucleotide sequence ID" value="NZ_CP013415.1"/>
</dbReference>
<evidence type="ECO:0000256" key="5">
    <source>
        <dbReference type="ARBA" id="ARBA00022989"/>
    </source>
</evidence>
<evidence type="ECO:0000256" key="6">
    <source>
        <dbReference type="ARBA" id="ARBA00023136"/>
    </source>
</evidence>
<comment type="similarity">
    <text evidence="2">Belongs to the FHIPEP (flagella/HR/invasion proteins export pore) family.</text>
</comment>
<dbReference type="AlphaFoldDB" id="A0A124RCK0"/>
<dbReference type="PRINTS" id="PR00949">
    <property type="entry name" value="TYPE3IMAPROT"/>
</dbReference>
<name>A0A124RCK0_9BURK</name>
<gene>
    <name evidence="8" type="ORF">WJ33_21220</name>
</gene>
<feature type="transmembrane region" description="Helical" evidence="7">
    <location>
        <begin position="272"/>
        <end position="292"/>
    </location>
</feature>
<evidence type="ECO:0000256" key="1">
    <source>
        <dbReference type="ARBA" id="ARBA00004651"/>
    </source>
</evidence>
<dbReference type="OrthoDB" id="9759185at2"/>
<feature type="transmembrane region" description="Helical" evidence="7">
    <location>
        <begin position="69"/>
        <end position="89"/>
    </location>
</feature>
<dbReference type="InterPro" id="IPR042196">
    <property type="entry name" value="FHIPEP_4"/>
</dbReference>